<keyword evidence="2" id="KW-0732">Signal</keyword>
<sequence>MKQLKKAVFLVLAAGLIALPLTNSVVALTEPAYAAESETSNSLESSAAETLADKTSLPIEKSETPTEESTESKEVPPAIAESHASDEELVDEGEQEQTATSQEDEKEEQDLLHSLRDANETFISGIQSDVNGELTPVYLRDEQEAEQVAVNWKVLKNDGYLLGFQLNDAASGATSRQIEVVVPRGILVKKDHLQQIVEDNANINSYSVKDIENTVTYQLGLNFKKASFVDPLAGTDPFSKDYVTGATIVFDVSPYVGTLGFRINLLPNYEDGTTNSPNFWTGISGDSLVRHQPLKVKLIENDTPVKSLVMDDFIIPSEVERTATVRSPDSGSVNLGPQTLDDELQMIIQPRLRNKTENNSNNAYYVGNVSYQVYVPYKKLSGNNYLSAELLTDKMDAWVNSITQANNGEQIVTYSVDDLADGRKIVTYSLANPNQEYLINVVDLSLYYRLFSEENEEGESFAEGNSLFYTQNSLGWIFHNYRYAEDGTPVMEENTQIPLTDPTNQATITSNSAFKFAFINDPSKHSTISVKDTEAITLLGNALIRNDSTALGTARATYKFDTGTTWNYGVTTVQFWTVYATTATLAESREYTYNFDFILQKKGAPAGENLVKGTYALTPSQQYQDVKISRSDGKKSNLLGYDKPKERYYYYVNRQMLSGGTFTESLPADFDINDYYIKELAYDLEITSPNYISGDSGRPKEGGGQFLGHTFGNTNSKGVANFEIKPAPGYSGDTLNGSSTTTIIEKEPTNKDVGLLLDDSGTRMTIKNENGQTLSTINHAVDVGKKVTVNANAIASFYPYGATNYAPNPVFLIRTPLDMDLDVGSIKLTQNNRQLSYTVDDPILLDDESKLYYVKPTNSDGLGYYNEDRELIGEAITINYQMAVNIRARSEAISYRELLFVTDQKLAAHLSGSYSSSLVADSWGIAAKLGAGKAGFYTDKGTTYLAATKLGYVFNTNPAKLDFGYDLELSSNVTNDPTASKGNGLLDQNATIFNSKFFFKNVRQAGEVDNNGRFVFYLPIAKEGLVPEWRNAQQSKPDYSLSLKGRVTIQSTKGVTYTIRYSTDRGKKFHNGNASFAGDATHADYKEYRQVDDSLDSVTMIKVVAEPNEETGYIIPFGEEMTADMPLAYSSDNSADFATLAGKKAYWTPYVSFIYSMNGSRNEFNDLAPENTLRIRYRPAPKTIDIWAYKSTDYPNGESEGWNKTANVALPSFVNHFDLQINQLTSSSLENMNLASIAEIGANINEPVSYGNTTFGFGTGLNITNLGEETAFKDLSTALTNNLAVGTTDNSNNLNYKIYNTNNINDTFGDRQVVLTYSSAGSDDLLFTIILNIKRKASTIEAHPALTAGKVYREFTDTGNSITTLEDGAFTLQVAYEVSSIDSLPVNASEEDIYLKFGTIDSAGSSVNGLPPEDTILMKVQSMGTDGQRVKPEYYYYKNTSSVQQKEIKLTKFAKMGTETASPEFLTMETISQHVKEAKNLSYLFIFDFANQDAVPSDTDTIGLQLDFDENAPVGNEGFIIEQKRSITNTTSLLNAGTYQPHEPIQVNGVFTLSDITGAIDSYNQDKSLALNLELYEVNGSTATKVNWPQGVLLQNRQDANNPGSLIRPKNVNGDLQFVYPAGTITNTLRNLPYQLTIYTDVQALTAGKNYEIKVSARKSYSASHSLNGEEVLNSKELNFQIVPSVQSGLKVSTTDSSLVYNQTSNQQAAMRFNATNIEKVVPVLQKKVGTNYYPETAWSDIIATPLPSGLDPAVTNPFTIRFKNQLNESFNGEYRIVFEAYEKTTDTEPLYETAWTLIIWDPPAN</sequence>
<reference evidence="3 4" key="1">
    <citation type="submission" date="2013-02" db="EMBL/GenBank/DDBJ databases">
        <title>The Genome Sequence of Enterococcus pallens BAA-351.</title>
        <authorList>
            <consortium name="The Broad Institute Genome Sequencing Platform"/>
            <consortium name="The Broad Institute Genome Sequencing Center for Infectious Disease"/>
            <person name="Earl A.M."/>
            <person name="Gilmore M.S."/>
            <person name="Lebreton F."/>
            <person name="Walker B."/>
            <person name="Young S.K."/>
            <person name="Zeng Q."/>
            <person name="Gargeya S."/>
            <person name="Fitzgerald M."/>
            <person name="Haas B."/>
            <person name="Abouelleil A."/>
            <person name="Alvarado L."/>
            <person name="Arachchi H.M."/>
            <person name="Berlin A.M."/>
            <person name="Chapman S.B."/>
            <person name="Dewar J."/>
            <person name="Goldberg J."/>
            <person name="Griggs A."/>
            <person name="Gujja S."/>
            <person name="Hansen M."/>
            <person name="Howarth C."/>
            <person name="Imamovic A."/>
            <person name="Larimer J."/>
            <person name="McCowan C."/>
            <person name="Murphy C."/>
            <person name="Neiman D."/>
            <person name="Pearson M."/>
            <person name="Priest M."/>
            <person name="Roberts A."/>
            <person name="Saif S."/>
            <person name="Shea T."/>
            <person name="Sisk P."/>
            <person name="Sykes S."/>
            <person name="Wortman J."/>
            <person name="Nusbaum C."/>
            <person name="Birren B."/>
        </authorList>
    </citation>
    <scope>NUCLEOTIDE SEQUENCE [LARGE SCALE GENOMIC DNA]</scope>
    <source>
        <strain evidence="3 4">ATCC BAA-351</strain>
    </source>
</reference>
<dbReference type="STRING" id="160454.RV10_GL002213"/>
<accession>R2SXN4</accession>
<dbReference type="HOGENOM" id="CLU_237966_0_0_9"/>
<evidence type="ECO:0000256" key="1">
    <source>
        <dbReference type="SAM" id="MobiDB-lite"/>
    </source>
</evidence>
<dbReference type="eggNOG" id="ENOG5033QUF">
    <property type="taxonomic scope" value="Bacteria"/>
</dbReference>
<feature type="chain" id="PRO_5039398984" description="WxL domain-containing protein" evidence="2">
    <location>
        <begin position="28"/>
        <end position="1806"/>
    </location>
</feature>
<feature type="region of interest" description="Disordered" evidence="1">
    <location>
        <begin position="34"/>
        <end position="110"/>
    </location>
</feature>
<comment type="caution">
    <text evidence="3">The sequence shown here is derived from an EMBL/GenBank/DDBJ whole genome shotgun (WGS) entry which is preliminary data.</text>
</comment>
<dbReference type="Proteomes" id="UP000013782">
    <property type="component" value="Unassembled WGS sequence"/>
</dbReference>
<feature type="compositionally biased region" description="Basic and acidic residues" evidence="1">
    <location>
        <begin position="60"/>
        <end position="74"/>
    </location>
</feature>
<evidence type="ECO:0000256" key="2">
    <source>
        <dbReference type="SAM" id="SignalP"/>
    </source>
</evidence>
<feature type="compositionally biased region" description="Polar residues" evidence="1">
    <location>
        <begin position="37"/>
        <end position="48"/>
    </location>
</feature>
<protein>
    <recommendedName>
        <fullName evidence="5">WxL domain-containing protein</fullName>
    </recommendedName>
</protein>
<dbReference type="EMBL" id="AJAQ01000001">
    <property type="protein sequence ID" value="EOH97536.1"/>
    <property type="molecule type" value="Genomic_DNA"/>
</dbReference>
<organism evidence="3 4">
    <name type="scientific">Enterococcus pallens ATCC BAA-351</name>
    <dbReference type="NCBI Taxonomy" id="1158607"/>
    <lineage>
        <taxon>Bacteria</taxon>
        <taxon>Bacillati</taxon>
        <taxon>Bacillota</taxon>
        <taxon>Bacilli</taxon>
        <taxon>Lactobacillales</taxon>
        <taxon>Enterococcaceae</taxon>
        <taxon>Enterococcus</taxon>
    </lineage>
</organism>
<dbReference type="PATRIC" id="fig|1158607.3.peg.204"/>
<evidence type="ECO:0000313" key="3">
    <source>
        <dbReference type="EMBL" id="EOH97536.1"/>
    </source>
</evidence>
<evidence type="ECO:0008006" key="5">
    <source>
        <dbReference type="Google" id="ProtNLM"/>
    </source>
</evidence>
<evidence type="ECO:0000313" key="4">
    <source>
        <dbReference type="Proteomes" id="UP000013782"/>
    </source>
</evidence>
<feature type="signal peptide" evidence="2">
    <location>
        <begin position="1"/>
        <end position="27"/>
    </location>
</feature>
<gene>
    <name evidence="3" type="ORF">UAU_00204</name>
</gene>
<proteinExistence type="predicted"/>
<name>R2SXN4_9ENTE</name>
<keyword evidence="4" id="KW-1185">Reference proteome</keyword>
<dbReference type="RefSeq" id="WP_010755269.1">
    <property type="nucleotide sequence ID" value="NZ_ASWD01000002.1"/>
</dbReference>